<keyword evidence="2 4" id="KW-0547">Nucleotide-binding</keyword>
<keyword evidence="1 6" id="KW-0436">Ligase</keyword>
<accession>A0ABZ0K9E4</accession>
<dbReference type="SUPFAM" id="SSF56059">
    <property type="entry name" value="Glutathione synthetase ATP-binding domain-like"/>
    <property type="match status" value="1"/>
</dbReference>
<evidence type="ECO:0000256" key="1">
    <source>
        <dbReference type="ARBA" id="ARBA00022598"/>
    </source>
</evidence>
<dbReference type="InterPro" id="IPR052032">
    <property type="entry name" value="ATP-dep_AA_Ligase"/>
</dbReference>
<evidence type="ECO:0000256" key="4">
    <source>
        <dbReference type="PROSITE-ProRule" id="PRU00409"/>
    </source>
</evidence>
<evidence type="ECO:0000259" key="5">
    <source>
        <dbReference type="PROSITE" id="PS50975"/>
    </source>
</evidence>
<dbReference type="PANTHER" id="PTHR43585:SF2">
    <property type="entry name" value="ATP-GRASP ENZYME FSQD"/>
    <property type="match status" value="1"/>
</dbReference>
<dbReference type="RefSeq" id="WP_317924766.1">
    <property type="nucleotide sequence ID" value="NZ_CP137524.1"/>
</dbReference>
<dbReference type="PROSITE" id="PS50975">
    <property type="entry name" value="ATP_GRASP"/>
    <property type="match status" value="1"/>
</dbReference>
<name>A0ABZ0K9E4_STRC4</name>
<sequence length="419" mass="46041">MTTHMTTPAPGTSTLPVVLLVDGRPSSFVRNALSRDDVHIVLLRFASAVKDLPEEYLELTAHLPVFLAQDENLAEEAERYLEWTGTLEHVPTYFCNPQEPLQEVAQPFAGLVGLPHLTREQVAWVRHKTAMKDRFAEIGLRCAAYREVGSLDDVARFADEQGWPVVLKPIDSFACIGTYRIEGPDELAKVPEPDPGRRWMVEEYIQGTEYQLCALVSGGKVVDSYLSLNPVPILEVLDGAINANITFAPGEELPLDVRSVTQDLVDGFGLDHGYFHAECFLMRDGTLCVGEAAARITGCEVPANHGLSRGFDIHRATLDTYLGRTPVLEYSEDRAVGDLLLPVKPGKVVHISTEEELLRLPGVLAVHLKLAVGDVSEPPRASHASSGYVHVTGRTAAEAEQRMRGVLEHFVLTTEPVEP</sequence>
<evidence type="ECO:0000313" key="7">
    <source>
        <dbReference type="Proteomes" id="UP001305002"/>
    </source>
</evidence>
<reference evidence="6 7" key="2">
    <citation type="journal article" date="2024" name="Microb. Biotechnol.">
        <title>The involvement of multiple ABC transporters in daunorubicin efflux in Streptomyces coeruleorubidus.</title>
        <authorList>
            <person name="Dong J."/>
            <person name="Ning J."/>
            <person name="Tian Y."/>
            <person name="Li H."/>
            <person name="Chen H."/>
            <person name="Guan W."/>
        </authorList>
    </citation>
    <scope>NUCLEOTIDE SEQUENCE [LARGE SCALE GENOMIC DNA]</scope>
    <source>
        <strain evidence="6 7">CICC 11043</strain>
    </source>
</reference>
<dbReference type="InterPro" id="IPR011761">
    <property type="entry name" value="ATP-grasp"/>
</dbReference>
<dbReference type="InterPro" id="IPR040570">
    <property type="entry name" value="LAL_C2"/>
</dbReference>
<reference evidence="6 7" key="1">
    <citation type="journal article" date="2021" name="J. Microbiol. Biotechnol.">
        <title>An Efficient Markerless Deletion System Suitable for the Industrial Strains of Streptomyces.</title>
        <authorList>
            <person name="Dong J."/>
            <person name="Wei J."/>
            <person name="Li H."/>
            <person name="Zhao S."/>
            <person name="Guan W."/>
        </authorList>
    </citation>
    <scope>NUCLEOTIDE SEQUENCE [LARGE SCALE GENOMIC DNA]</scope>
    <source>
        <strain evidence="6 7">CICC 11043</strain>
    </source>
</reference>
<dbReference type="Proteomes" id="UP001305002">
    <property type="component" value="Chromosome"/>
</dbReference>
<dbReference type="Pfam" id="PF18603">
    <property type="entry name" value="LAL_C2"/>
    <property type="match status" value="1"/>
</dbReference>
<keyword evidence="3 4" id="KW-0067">ATP-binding</keyword>
<evidence type="ECO:0000256" key="2">
    <source>
        <dbReference type="ARBA" id="ARBA00022741"/>
    </source>
</evidence>
<keyword evidence="7" id="KW-1185">Reference proteome</keyword>
<dbReference type="PANTHER" id="PTHR43585">
    <property type="entry name" value="FUMIPYRROLE BIOSYNTHESIS PROTEIN C"/>
    <property type="match status" value="1"/>
</dbReference>
<dbReference type="GO" id="GO:0016874">
    <property type="term" value="F:ligase activity"/>
    <property type="evidence" value="ECO:0007669"/>
    <property type="project" value="UniProtKB-KW"/>
</dbReference>
<organism evidence="6 7">
    <name type="scientific">Streptomyces coeruleorubidus</name>
    <dbReference type="NCBI Taxonomy" id="116188"/>
    <lineage>
        <taxon>Bacteria</taxon>
        <taxon>Bacillati</taxon>
        <taxon>Actinomycetota</taxon>
        <taxon>Actinomycetes</taxon>
        <taxon>Kitasatosporales</taxon>
        <taxon>Streptomycetaceae</taxon>
        <taxon>Streptomyces</taxon>
    </lineage>
</organism>
<dbReference type="Gene3D" id="3.30.470.20">
    <property type="entry name" value="ATP-grasp fold, B domain"/>
    <property type="match status" value="1"/>
</dbReference>
<protein>
    <submittedName>
        <fullName evidence="6">ATP-dependent carboxylate-amine ligase</fullName>
    </submittedName>
</protein>
<evidence type="ECO:0000313" key="6">
    <source>
        <dbReference type="EMBL" id="WOT34324.1"/>
    </source>
</evidence>
<feature type="domain" description="ATP-grasp" evidence="5">
    <location>
        <begin position="132"/>
        <end position="322"/>
    </location>
</feature>
<evidence type="ECO:0000256" key="3">
    <source>
        <dbReference type="ARBA" id="ARBA00022840"/>
    </source>
</evidence>
<proteinExistence type="predicted"/>
<gene>
    <name evidence="6" type="ORF">R5U08_09330</name>
</gene>
<dbReference type="EMBL" id="CP137524">
    <property type="protein sequence ID" value="WOT34324.1"/>
    <property type="molecule type" value="Genomic_DNA"/>
</dbReference>